<evidence type="ECO:0000313" key="1">
    <source>
        <dbReference type="EMBL" id="KAF9504887.1"/>
    </source>
</evidence>
<organism evidence="1 2">
    <name type="scientific">Hydnum rufescens UP504</name>
    <dbReference type="NCBI Taxonomy" id="1448309"/>
    <lineage>
        <taxon>Eukaryota</taxon>
        <taxon>Fungi</taxon>
        <taxon>Dikarya</taxon>
        <taxon>Basidiomycota</taxon>
        <taxon>Agaricomycotina</taxon>
        <taxon>Agaricomycetes</taxon>
        <taxon>Cantharellales</taxon>
        <taxon>Hydnaceae</taxon>
        <taxon>Hydnum</taxon>
    </lineage>
</organism>
<evidence type="ECO:0000313" key="2">
    <source>
        <dbReference type="Proteomes" id="UP000886523"/>
    </source>
</evidence>
<accession>A0A9P6AFY0</accession>
<comment type="caution">
    <text evidence="1">The sequence shown here is derived from an EMBL/GenBank/DDBJ whole genome shotgun (WGS) entry which is preliminary data.</text>
</comment>
<gene>
    <name evidence="1" type="ORF">BS47DRAFT_1307457</name>
</gene>
<feature type="non-terminal residue" evidence="1">
    <location>
        <position position="1"/>
    </location>
</feature>
<reference evidence="1" key="1">
    <citation type="journal article" date="2020" name="Nat. Commun.">
        <title>Large-scale genome sequencing of mycorrhizal fungi provides insights into the early evolution of symbiotic traits.</title>
        <authorList>
            <person name="Miyauchi S."/>
            <person name="Kiss E."/>
            <person name="Kuo A."/>
            <person name="Drula E."/>
            <person name="Kohler A."/>
            <person name="Sanchez-Garcia M."/>
            <person name="Morin E."/>
            <person name="Andreopoulos B."/>
            <person name="Barry K.W."/>
            <person name="Bonito G."/>
            <person name="Buee M."/>
            <person name="Carver A."/>
            <person name="Chen C."/>
            <person name="Cichocki N."/>
            <person name="Clum A."/>
            <person name="Culley D."/>
            <person name="Crous P.W."/>
            <person name="Fauchery L."/>
            <person name="Girlanda M."/>
            <person name="Hayes R.D."/>
            <person name="Keri Z."/>
            <person name="LaButti K."/>
            <person name="Lipzen A."/>
            <person name="Lombard V."/>
            <person name="Magnuson J."/>
            <person name="Maillard F."/>
            <person name="Murat C."/>
            <person name="Nolan M."/>
            <person name="Ohm R.A."/>
            <person name="Pangilinan J."/>
            <person name="Pereira M.F."/>
            <person name="Perotto S."/>
            <person name="Peter M."/>
            <person name="Pfister S."/>
            <person name="Riley R."/>
            <person name="Sitrit Y."/>
            <person name="Stielow J.B."/>
            <person name="Szollosi G."/>
            <person name="Zifcakova L."/>
            <person name="Stursova M."/>
            <person name="Spatafora J.W."/>
            <person name="Tedersoo L."/>
            <person name="Vaario L.M."/>
            <person name="Yamada A."/>
            <person name="Yan M."/>
            <person name="Wang P."/>
            <person name="Xu J."/>
            <person name="Bruns T."/>
            <person name="Baldrian P."/>
            <person name="Vilgalys R."/>
            <person name="Dunand C."/>
            <person name="Henrissat B."/>
            <person name="Grigoriev I.V."/>
            <person name="Hibbett D."/>
            <person name="Nagy L.G."/>
            <person name="Martin F.M."/>
        </authorList>
    </citation>
    <scope>NUCLEOTIDE SEQUENCE</scope>
    <source>
        <strain evidence="1">UP504</strain>
    </source>
</reference>
<dbReference type="OrthoDB" id="2158714at2759"/>
<proteinExistence type="predicted"/>
<protein>
    <submittedName>
        <fullName evidence="1">Uncharacterized protein</fullName>
    </submittedName>
</protein>
<name>A0A9P6AFY0_9AGAM</name>
<dbReference type="EMBL" id="MU129186">
    <property type="protein sequence ID" value="KAF9504887.1"/>
    <property type="molecule type" value="Genomic_DNA"/>
</dbReference>
<dbReference type="Proteomes" id="UP000886523">
    <property type="component" value="Unassembled WGS sequence"/>
</dbReference>
<keyword evidence="2" id="KW-1185">Reference proteome</keyword>
<dbReference type="Pfam" id="PF08432">
    <property type="entry name" value="Vfa1"/>
    <property type="match status" value="1"/>
</dbReference>
<dbReference type="InterPro" id="IPR013640">
    <property type="entry name" value="Vfa1"/>
</dbReference>
<dbReference type="AlphaFoldDB" id="A0A9P6AFY0"/>
<sequence length="82" mass="9179">VLATMSNTDFHCKCKAHLSDIGFAISLPPSNSAPHKPSDREIAKIKDDCQWEEKQRMYASPSIERASACFKRSIARGNESRL</sequence>